<evidence type="ECO:0000313" key="1">
    <source>
        <dbReference type="EMBL" id="KAK3703064.1"/>
    </source>
</evidence>
<gene>
    <name evidence="1" type="ORF">LTR37_014675</name>
</gene>
<dbReference type="EMBL" id="JAUTXU010000156">
    <property type="protein sequence ID" value="KAK3703064.1"/>
    <property type="molecule type" value="Genomic_DNA"/>
</dbReference>
<evidence type="ECO:0000313" key="2">
    <source>
        <dbReference type="Proteomes" id="UP001281147"/>
    </source>
</evidence>
<dbReference type="Proteomes" id="UP001281147">
    <property type="component" value="Unassembled WGS sequence"/>
</dbReference>
<keyword evidence="2" id="KW-1185">Reference proteome</keyword>
<protein>
    <submittedName>
        <fullName evidence="1">Uncharacterized protein</fullName>
    </submittedName>
</protein>
<accession>A0ACC3MSX1</accession>
<proteinExistence type="predicted"/>
<comment type="caution">
    <text evidence="1">The sequence shown here is derived from an EMBL/GenBank/DDBJ whole genome shotgun (WGS) entry which is preliminary data.</text>
</comment>
<sequence>MSPLNEKCFYGRTYMSRDVIRPLRAIVCDENASRTLLTTEWERSDFIILRHELLRRTAIHRHIMQREGCQPLKCLPNKWFPPFGLDKLRKVVEAERAKAYPLFMLEDHEKHGDTYCQWGGPMYTVITRDPHNIREMLSRQFKNFEIGNARHGCVRPLLGDGIFIQDGAEWEASRKLSGPMIHRPSLPDLSLLERHFQRLQSRVAPSYYPNDLSASPSLDLKDYLLDLSLQLTTEFLLGEDINTASHGMNSETSVWNGAFAKEFDNAFRWISKRERYKVFYWLVDGLEFRRSCNAARDLVDEIVCRSVETRKMYKTPTETYIALEPLLSEQRDTEVVRDQFMNLLLAGRDTSGALLSWLFYALAREPHLVKILKKEIEDILDMDRSRTPTKSELNGMVKLDQFISETLRLFPPNPLNGRFSVLATFLPYGGGEDGEAPILIPKGTLVAFSTFAAQHNQDLYGETANRFRIDRWDDVRTKERRTVDWSYHPFLEEGRGNAWAVG</sequence>
<reference evidence="1" key="1">
    <citation type="submission" date="2023-07" db="EMBL/GenBank/DDBJ databases">
        <title>Black Yeasts Isolated from many extreme environments.</title>
        <authorList>
            <person name="Coleine C."/>
            <person name="Stajich J.E."/>
            <person name="Selbmann L."/>
        </authorList>
    </citation>
    <scope>NUCLEOTIDE SEQUENCE</scope>
    <source>
        <strain evidence="1">CCFEE 5714</strain>
    </source>
</reference>
<organism evidence="1 2">
    <name type="scientific">Vermiconidia calcicola</name>
    <dbReference type="NCBI Taxonomy" id="1690605"/>
    <lineage>
        <taxon>Eukaryota</taxon>
        <taxon>Fungi</taxon>
        <taxon>Dikarya</taxon>
        <taxon>Ascomycota</taxon>
        <taxon>Pezizomycotina</taxon>
        <taxon>Dothideomycetes</taxon>
        <taxon>Dothideomycetidae</taxon>
        <taxon>Mycosphaerellales</taxon>
        <taxon>Extremaceae</taxon>
        <taxon>Vermiconidia</taxon>
    </lineage>
</organism>
<name>A0ACC3MSX1_9PEZI</name>